<dbReference type="STRING" id="74545.EU96_0972"/>
<dbReference type="SUPFAM" id="SSF56349">
    <property type="entry name" value="DNA breaking-rejoining enzymes"/>
    <property type="match status" value="1"/>
</dbReference>
<dbReference type="eggNOG" id="COG0582">
    <property type="taxonomic scope" value="Bacteria"/>
</dbReference>
<accession>A0A0A2ABS0</accession>
<dbReference type="RefSeq" id="WP_052044256.1">
    <property type="nucleotide sequence ID" value="NZ_CP138951.1"/>
</dbReference>
<keyword evidence="2" id="KW-0238">DNA-binding</keyword>
<reference evidence="6" key="1">
    <citation type="journal article" date="2014" name="Sci. Data">
        <title>Genomes of diverse isolates of the marine cyanobacterium Prochlorococcus.</title>
        <authorList>
            <person name="Biller S."/>
            <person name="Berube P."/>
            <person name="Thompson J."/>
            <person name="Kelly L."/>
            <person name="Roggensack S."/>
            <person name="Awad L."/>
            <person name="Roache-Johnson K."/>
            <person name="Ding H."/>
            <person name="Giovannoni S.J."/>
            <person name="Moore L.R."/>
            <person name="Chisholm S.W."/>
        </authorList>
    </citation>
    <scope>NUCLEOTIDE SEQUENCE [LARGE SCALE GENOMIC DNA]</scope>
    <source>
        <strain evidence="6">MIT 9302</strain>
    </source>
</reference>
<evidence type="ECO:0000259" key="4">
    <source>
        <dbReference type="PROSITE" id="PS51898"/>
    </source>
</evidence>
<dbReference type="PANTHER" id="PTHR30349:SF41">
    <property type="entry name" value="INTEGRASE_RECOMBINASE PROTEIN MJ0367-RELATED"/>
    <property type="match status" value="1"/>
</dbReference>
<proteinExistence type="inferred from homology"/>
<dbReference type="PANTHER" id="PTHR30349">
    <property type="entry name" value="PHAGE INTEGRASE-RELATED"/>
    <property type="match status" value="1"/>
</dbReference>
<comment type="similarity">
    <text evidence="1">Belongs to the 'phage' integrase family.</text>
</comment>
<dbReference type="GO" id="GO:0015074">
    <property type="term" value="P:DNA integration"/>
    <property type="evidence" value="ECO:0007669"/>
    <property type="project" value="InterPro"/>
</dbReference>
<evidence type="ECO:0000256" key="3">
    <source>
        <dbReference type="ARBA" id="ARBA00023172"/>
    </source>
</evidence>
<dbReference type="PROSITE" id="PS51898">
    <property type="entry name" value="TYR_RECOMBINASE"/>
    <property type="match status" value="1"/>
</dbReference>
<evidence type="ECO:0000256" key="2">
    <source>
        <dbReference type="ARBA" id="ARBA00023125"/>
    </source>
</evidence>
<gene>
    <name evidence="5" type="ORF">EU96_0972</name>
</gene>
<name>A0A0A2ABS0_PROMR</name>
<evidence type="ECO:0000313" key="5">
    <source>
        <dbReference type="EMBL" id="KGF97858.1"/>
    </source>
</evidence>
<organism evidence="5 6">
    <name type="scientific">Prochlorococcus marinus str. MIT 9302</name>
    <dbReference type="NCBI Taxonomy" id="74545"/>
    <lineage>
        <taxon>Bacteria</taxon>
        <taxon>Bacillati</taxon>
        <taxon>Cyanobacteriota</taxon>
        <taxon>Cyanophyceae</taxon>
        <taxon>Synechococcales</taxon>
        <taxon>Prochlorococcaceae</taxon>
        <taxon>Prochlorococcus</taxon>
    </lineage>
</organism>
<keyword evidence="3" id="KW-0233">DNA recombination</keyword>
<dbReference type="AlphaFoldDB" id="A0A0A2ABS0"/>
<dbReference type="GO" id="GO:0003677">
    <property type="term" value="F:DNA binding"/>
    <property type="evidence" value="ECO:0007669"/>
    <property type="project" value="UniProtKB-KW"/>
</dbReference>
<dbReference type="GO" id="GO:0006310">
    <property type="term" value="P:DNA recombination"/>
    <property type="evidence" value="ECO:0007669"/>
    <property type="project" value="UniProtKB-KW"/>
</dbReference>
<dbReference type="Gene3D" id="1.10.443.10">
    <property type="entry name" value="Intergrase catalytic core"/>
    <property type="match status" value="1"/>
</dbReference>
<dbReference type="InterPro" id="IPR013762">
    <property type="entry name" value="Integrase-like_cat_sf"/>
</dbReference>
<sequence length="425" mass="49850">MAETNSWIKVFRRAIKVSVGTGWTVQPDRGNIRVLYGKKASGFLSINLPYKWQEDQWVEALKLIETAADTYENYKSNISLKAAFDISQKSSTKFELEWDMALENYRNSNRHTIQENTWKRKHLPVIKAIFFYVKRSKARPQNGKRLWNKVSNEYQHGKNLEKRGWAKGTTMRRHMRLAFNRFLNWCVEREDFPSYWRPPVFNKAEEEVTTEKRVGYPLTDSQIGRLVDSFAENEHAAKWQFATQLCAVYGLRPEELRYLVLKNNKTELWTTYKKSNSKINGRRLFPLFVLDIDGNPFDWCLTLQQRFAAGELLPQISKGQGADRLGKQLRDRSPKNIWLSICKEAEVEGQECTPYSFRHRYAYVAHNRINKNGTYRSPKQIADAMGHDLETHLKSYSRFNTKDLENAFDPIVDKLNNTDKKLIKN</sequence>
<dbReference type="Proteomes" id="UP000030445">
    <property type="component" value="Unassembled WGS sequence"/>
</dbReference>
<evidence type="ECO:0000313" key="6">
    <source>
        <dbReference type="Proteomes" id="UP000030445"/>
    </source>
</evidence>
<evidence type="ECO:0000256" key="1">
    <source>
        <dbReference type="ARBA" id="ARBA00008857"/>
    </source>
</evidence>
<protein>
    <submittedName>
        <fullName evidence="5">Putative phage integrase family</fullName>
    </submittedName>
</protein>
<dbReference type="InterPro" id="IPR050090">
    <property type="entry name" value="Tyrosine_recombinase_XerCD"/>
</dbReference>
<dbReference type="OrthoDB" id="548825at2"/>
<dbReference type="InterPro" id="IPR002104">
    <property type="entry name" value="Integrase_catalytic"/>
</dbReference>
<feature type="domain" description="Tyr recombinase" evidence="4">
    <location>
        <begin position="213"/>
        <end position="409"/>
    </location>
</feature>
<comment type="caution">
    <text evidence="5">The sequence shown here is derived from an EMBL/GenBank/DDBJ whole genome shotgun (WGS) entry which is preliminary data.</text>
</comment>
<dbReference type="EMBL" id="JNAM01000009">
    <property type="protein sequence ID" value="KGF97858.1"/>
    <property type="molecule type" value="Genomic_DNA"/>
</dbReference>
<dbReference type="InterPro" id="IPR011010">
    <property type="entry name" value="DNA_brk_join_enz"/>
</dbReference>